<dbReference type="PANTHER" id="PTHR10192:SF16">
    <property type="entry name" value="MOLYBDOPTERIN MOLYBDENUMTRANSFERASE"/>
    <property type="match status" value="1"/>
</dbReference>
<evidence type="ECO:0000256" key="1">
    <source>
        <dbReference type="ARBA" id="ARBA00002901"/>
    </source>
</evidence>
<evidence type="ECO:0000313" key="9">
    <source>
        <dbReference type="Proteomes" id="UP000000602"/>
    </source>
</evidence>
<dbReference type="UniPathway" id="UPA00344"/>
<dbReference type="Pfam" id="PF12727">
    <property type="entry name" value="PBP_like"/>
    <property type="match status" value="1"/>
</dbReference>
<dbReference type="InterPro" id="IPR036688">
    <property type="entry name" value="MoeA_C_domain_IV_sf"/>
</dbReference>
<dbReference type="InterPro" id="IPR024370">
    <property type="entry name" value="PBP_domain"/>
</dbReference>
<evidence type="ECO:0000259" key="7">
    <source>
        <dbReference type="SMART" id="SM00852"/>
    </source>
</evidence>
<dbReference type="InterPro" id="IPR008284">
    <property type="entry name" value="MoCF_biosynth_CS"/>
</dbReference>
<dbReference type="OrthoDB" id="9804758at2"/>
<dbReference type="InterPro" id="IPR001453">
    <property type="entry name" value="MoaB/Mog_dom"/>
</dbReference>
<dbReference type="SUPFAM" id="SSF53218">
    <property type="entry name" value="Molybdenum cofactor biosynthesis proteins"/>
    <property type="match status" value="1"/>
</dbReference>
<dbReference type="GO" id="GO:0005829">
    <property type="term" value="C:cytosol"/>
    <property type="evidence" value="ECO:0007669"/>
    <property type="project" value="TreeGrafter"/>
</dbReference>
<feature type="domain" description="MoaB/Mog" evidence="7">
    <location>
        <begin position="182"/>
        <end position="319"/>
    </location>
</feature>
<dbReference type="HOGENOM" id="CLU_010186_3_0_7"/>
<dbReference type="Pfam" id="PF03454">
    <property type="entry name" value="MoeA_C"/>
    <property type="match status" value="1"/>
</dbReference>
<dbReference type="eggNOG" id="COG0303">
    <property type="taxonomic scope" value="Bacteria"/>
</dbReference>
<dbReference type="Gene3D" id="3.40.190.10">
    <property type="entry name" value="Periplasmic binding protein-like II"/>
    <property type="match status" value="1"/>
</dbReference>
<dbReference type="GO" id="GO:0006777">
    <property type="term" value="P:Mo-molybdopterin cofactor biosynthetic process"/>
    <property type="evidence" value="ECO:0007669"/>
    <property type="project" value="UniProtKB-UniRule"/>
</dbReference>
<dbReference type="SUPFAM" id="SSF53850">
    <property type="entry name" value="Periplasmic binding protein-like II"/>
    <property type="match status" value="1"/>
</dbReference>
<dbReference type="Proteomes" id="UP000000602">
    <property type="component" value="Chromosome"/>
</dbReference>
<dbReference type="EC" id="2.10.1.1" evidence="6"/>
<protein>
    <recommendedName>
        <fullName evidence="6">Molybdopterin molybdenumtransferase</fullName>
        <ecNumber evidence="6">2.10.1.1</ecNumber>
    </recommendedName>
</protein>
<dbReference type="GO" id="GO:0061599">
    <property type="term" value="F:molybdopterin molybdotransferase activity"/>
    <property type="evidence" value="ECO:0007669"/>
    <property type="project" value="UniProtKB-UniRule"/>
</dbReference>
<comment type="similarity">
    <text evidence="3 6">Belongs to the MoeA family.</text>
</comment>
<evidence type="ECO:0000256" key="3">
    <source>
        <dbReference type="ARBA" id="ARBA00010763"/>
    </source>
</evidence>
<dbReference type="InterPro" id="IPR036425">
    <property type="entry name" value="MoaB/Mog-like_dom_sf"/>
</dbReference>
<organism evidence="8 9">
    <name type="scientific">Desulfotalea psychrophila (strain LSv54 / DSM 12343)</name>
    <dbReference type="NCBI Taxonomy" id="177439"/>
    <lineage>
        <taxon>Bacteria</taxon>
        <taxon>Pseudomonadati</taxon>
        <taxon>Thermodesulfobacteriota</taxon>
        <taxon>Desulfobulbia</taxon>
        <taxon>Desulfobulbales</taxon>
        <taxon>Desulfocapsaceae</taxon>
        <taxon>Desulfotalea</taxon>
    </lineage>
</organism>
<dbReference type="eggNOG" id="COG1910">
    <property type="taxonomic scope" value="Bacteria"/>
</dbReference>
<dbReference type="EMBL" id="CR522870">
    <property type="protein sequence ID" value="CAG37204.1"/>
    <property type="molecule type" value="Genomic_DNA"/>
</dbReference>
<comment type="pathway">
    <text evidence="2 6">Cofactor biosynthesis; molybdopterin biosynthesis.</text>
</comment>
<dbReference type="InterPro" id="IPR005111">
    <property type="entry name" value="MoeA_C_domain_IV"/>
</dbReference>
<dbReference type="PANTHER" id="PTHR10192">
    <property type="entry name" value="MOLYBDOPTERIN BIOSYNTHESIS PROTEIN"/>
    <property type="match status" value="1"/>
</dbReference>
<dbReference type="NCBIfam" id="NF011068">
    <property type="entry name" value="PRK14498.1"/>
    <property type="match status" value="1"/>
</dbReference>
<dbReference type="SUPFAM" id="SSF63867">
    <property type="entry name" value="MoeA C-terminal domain-like"/>
    <property type="match status" value="1"/>
</dbReference>
<dbReference type="Gene3D" id="2.170.190.11">
    <property type="entry name" value="Molybdopterin biosynthesis moea protein, domain 3"/>
    <property type="match status" value="1"/>
</dbReference>
<dbReference type="Pfam" id="PF00994">
    <property type="entry name" value="MoCF_biosynth"/>
    <property type="match status" value="1"/>
</dbReference>
<gene>
    <name evidence="8" type="ordered locus">DP2475</name>
</gene>
<dbReference type="CDD" id="cd00887">
    <property type="entry name" value="MoeA"/>
    <property type="match status" value="1"/>
</dbReference>
<comment type="function">
    <text evidence="1 6">Catalyzes the insertion of molybdate into adenylated molybdopterin with the concomitant release of AMP.</text>
</comment>
<dbReference type="Gene3D" id="3.90.105.10">
    <property type="entry name" value="Molybdopterin biosynthesis moea protein, domain 2"/>
    <property type="match status" value="1"/>
</dbReference>
<dbReference type="RefSeq" id="WP_011189716.1">
    <property type="nucleotide sequence ID" value="NC_006138.1"/>
</dbReference>
<dbReference type="Gene3D" id="3.40.980.10">
    <property type="entry name" value="MoaB/Mog-like domain"/>
    <property type="match status" value="1"/>
</dbReference>
<evidence type="ECO:0000256" key="4">
    <source>
        <dbReference type="ARBA" id="ARBA00023150"/>
    </source>
</evidence>
<evidence type="ECO:0000313" key="8">
    <source>
        <dbReference type="EMBL" id="CAG37204.1"/>
    </source>
</evidence>
<dbReference type="InterPro" id="IPR005110">
    <property type="entry name" value="MoeA_linker/N"/>
</dbReference>
<keyword evidence="9" id="KW-1185">Reference proteome</keyword>
<keyword evidence="6" id="KW-0479">Metal-binding</keyword>
<sequence length="644" mass="69535">MATAKRKNVYLENKPLAEAKELWSRALTECGFSGRIHSEIIAVDDARGRISAGAVFARRSSPSYNAAAMDGIAVHFTDLSQASEAAPTTLSPEQFSPVNTGNAIKESYNAVVMIEDVHLRTDGQAEVTAPATPWQHIRTIGEDIVATELIIPEGQVIRPIDLGAMLAAGVTEIEVIRPPQIKIIPTGTELIQPHENPQAGQIIEFNTRILGGYLEEWGATVQRNLPVQDDPKKLREALLAAIAEHDMVIINAGASAGTKDFTSSVIAELGTLIVHGVAIKPGKPVMLGIIKGTPVVGLPGYPISALLTMRVFVREMVAAFLNQATPQPDYIYATMSRPVHSTMGVDQIVRITLGRVGDKLMATPSGKGAGAVMSFARADGLLSLPTGSEGVGAGEPVPIELLRPQTEVDSTLVCIGSHDNILDLMANQIHATGNTTRISSAHVGSMGGIMAIRRGESHFGGCHLLDEETGEYNIPFIKRFLRDIPLELINLCYRQQGLMVAKGNPYGITSFQDLVDKNLLFINRQNGAGTRLLTDKILREQNISPEDLSGYEREEYTHMSVAAAVANGSVQAGMGIRAAAEALELDFISVAEERYDLILPTAFANDPKIITLLEMIRGSEKFHHSILALGGYNLRDCGRVFYRQ</sequence>
<comment type="catalytic activity">
    <reaction evidence="5">
        <text>adenylyl-molybdopterin + molybdate = Mo-molybdopterin + AMP + H(+)</text>
        <dbReference type="Rhea" id="RHEA:35047"/>
        <dbReference type="ChEBI" id="CHEBI:15378"/>
        <dbReference type="ChEBI" id="CHEBI:36264"/>
        <dbReference type="ChEBI" id="CHEBI:62727"/>
        <dbReference type="ChEBI" id="CHEBI:71302"/>
        <dbReference type="ChEBI" id="CHEBI:456215"/>
        <dbReference type="EC" id="2.10.1.1"/>
    </reaction>
</comment>
<dbReference type="NCBIfam" id="TIGR00177">
    <property type="entry name" value="molyb_syn"/>
    <property type="match status" value="1"/>
</dbReference>
<comment type="cofactor">
    <cofactor evidence="6">
        <name>Mg(2+)</name>
        <dbReference type="ChEBI" id="CHEBI:18420"/>
    </cofactor>
</comment>
<keyword evidence="6" id="KW-0808">Transferase</keyword>
<evidence type="ECO:0000256" key="6">
    <source>
        <dbReference type="RuleBase" id="RU365090"/>
    </source>
</evidence>
<dbReference type="Pfam" id="PF03453">
    <property type="entry name" value="MoeA_N"/>
    <property type="match status" value="1"/>
</dbReference>
<name>Q6AKC1_DESPS</name>
<dbReference type="PROSITE" id="PS01079">
    <property type="entry name" value="MOCF_BIOSYNTHESIS_2"/>
    <property type="match status" value="1"/>
</dbReference>
<keyword evidence="6" id="KW-0460">Magnesium</keyword>
<keyword evidence="4 6" id="KW-0501">Molybdenum cofactor biosynthesis</keyword>
<dbReference type="SUPFAM" id="SSF63882">
    <property type="entry name" value="MoeA N-terminal region -like"/>
    <property type="match status" value="1"/>
</dbReference>
<keyword evidence="6" id="KW-0500">Molybdenum</keyword>
<proteinExistence type="inferred from homology"/>
<dbReference type="GO" id="GO:0046872">
    <property type="term" value="F:metal ion binding"/>
    <property type="evidence" value="ECO:0007669"/>
    <property type="project" value="UniProtKB-UniRule"/>
</dbReference>
<dbReference type="SMART" id="SM00852">
    <property type="entry name" value="MoCF_biosynth"/>
    <property type="match status" value="1"/>
</dbReference>
<dbReference type="InterPro" id="IPR036135">
    <property type="entry name" value="MoeA_linker/N_sf"/>
</dbReference>
<reference evidence="9" key="1">
    <citation type="journal article" date="2004" name="Environ. Microbiol.">
        <title>The genome of Desulfotalea psychrophila, a sulfate-reducing bacterium from permanently cold Arctic sediments.</title>
        <authorList>
            <person name="Rabus R."/>
            <person name="Ruepp A."/>
            <person name="Frickey T."/>
            <person name="Rattei T."/>
            <person name="Fartmann B."/>
            <person name="Stark M."/>
            <person name="Bauer M."/>
            <person name="Zibat A."/>
            <person name="Lombardot T."/>
            <person name="Becker I."/>
            <person name="Amann J."/>
            <person name="Gellner K."/>
            <person name="Teeling H."/>
            <person name="Leuschner W.D."/>
            <person name="Gloeckner F.-O."/>
            <person name="Lupas A.N."/>
            <person name="Amann R."/>
            <person name="Klenk H.-P."/>
        </authorList>
    </citation>
    <scope>NUCLEOTIDE SEQUENCE [LARGE SCALE GENOMIC DNA]</scope>
    <source>
        <strain evidence="9">DSM 12343 / LSv54</strain>
    </source>
</reference>
<dbReference type="InterPro" id="IPR038987">
    <property type="entry name" value="MoeA-like"/>
</dbReference>
<evidence type="ECO:0000256" key="5">
    <source>
        <dbReference type="ARBA" id="ARBA00047317"/>
    </source>
</evidence>
<evidence type="ECO:0000256" key="2">
    <source>
        <dbReference type="ARBA" id="ARBA00005046"/>
    </source>
</evidence>
<accession>Q6AKC1</accession>
<dbReference type="STRING" id="177439.DP2475"/>
<dbReference type="Gene3D" id="2.40.340.10">
    <property type="entry name" value="MoeA, C-terminal, domain IV"/>
    <property type="match status" value="1"/>
</dbReference>
<dbReference type="KEGG" id="dps:DP2475"/>
<dbReference type="AlphaFoldDB" id="Q6AKC1"/>